<dbReference type="PANTHER" id="PTHR35604:SF2">
    <property type="entry name" value="TRANSPOSASE INSH FOR INSERTION SEQUENCE ELEMENT IS5A-RELATED"/>
    <property type="match status" value="1"/>
</dbReference>
<dbReference type="OrthoDB" id="9774608at2"/>
<feature type="compositionally biased region" description="Basic and acidic residues" evidence="1">
    <location>
        <begin position="177"/>
        <end position="186"/>
    </location>
</feature>
<dbReference type="Pfam" id="PF05598">
    <property type="entry name" value="DUF772"/>
    <property type="match status" value="1"/>
</dbReference>
<keyword evidence="4" id="KW-1185">Reference proteome</keyword>
<feature type="compositionally biased region" description="Polar residues" evidence="1">
    <location>
        <begin position="265"/>
        <end position="279"/>
    </location>
</feature>
<protein>
    <recommendedName>
        <fullName evidence="2">Transposase InsH N-terminal domain-containing protein</fullName>
    </recommendedName>
</protein>
<feature type="compositionally biased region" description="Polar residues" evidence="1">
    <location>
        <begin position="203"/>
        <end position="218"/>
    </location>
</feature>
<accession>A0A235B622</accession>
<reference evidence="3 4" key="1">
    <citation type="submission" date="2017-07" db="EMBL/GenBank/DDBJ databases">
        <title>The genome sequence of Paludifilum halophilum highlights mechanisms for microbial adaptation to high salt environemnts.</title>
        <authorList>
            <person name="Belbahri L."/>
        </authorList>
    </citation>
    <scope>NUCLEOTIDE SEQUENCE [LARGE SCALE GENOMIC DNA]</scope>
    <source>
        <strain evidence="3 4">DSM 102817</strain>
    </source>
</reference>
<evidence type="ECO:0000256" key="1">
    <source>
        <dbReference type="SAM" id="MobiDB-lite"/>
    </source>
</evidence>
<organism evidence="3 4">
    <name type="scientific">Paludifilum halophilum</name>
    <dbReference type="NCBI Taxonomy" id="1642702"/>
    <lineage>
        <taxon>Bacteria</taxon>
        <taxon>Bacillati</taxon>
        <taxon>Bacillota</taxon>
        <taxon>Bacilli</taxon>
        <taxon>Bacillales</taxon>
        <taxon>Thermoactinomycetaceae</taxon>
        <taxon>Paludifilum</taxon>
    </lineage>
</organism>
<dbReference type="AlphaFoldDB" id="A0A235B622"/>
<dbReference type="EMBL" id="NOWF01000005">
    <property type="protein sequence ID" value="OYD07743.1"/>
    <property type="molecule type" value="Genomic_DNA"/>
</dbReference>
<dbReference type="InterPro" id="IPR008490">
    <property type="entry name" value="Transposase_InsH_N"/>
</dbReference>
<evidence type="ECO:0000313" key="3">
    <source>
        <dbReference type="EMBL" id="OYD07743.1"/>
    </source>
</evidence>
<comment type="caution">
    <text evidence="3">The sequence shown here is derived from an EMBL/GenBank/DDBJ whole genome shotgun (WGS) entry which is preliminary data.</text>
</comment>
<feature type="domain" description="Transposase InsH N-terminal" evidence="2">
    <location>
        <begin position="28"/>
        <end position="123"/>
    </location>
</feature>
<gene>
    <name evidence="3" type="ORF">CHM34_09740</name>
</gene>
<proteinExistence type="predicted"/>
<name>A0A235B622_9BACL</name>
<feature type="region of interest" description="Disordered" evidence="1">
    <location>
        <begin position="177"/>
        <end position="287"/>
    </location>
</feature>
<sequence>MMKPFSWTEEIFMLGKRNPQNALFQYVNLEDLIPENHLLRRIDRVLDLSFLRPMVEPLYVSEGRPSIDPEVAFCAMLLGYLFDLNDHRLHQEMTMHAGYRWFCRLDFNDPVPDRSTLIKTRERWAKAGVLDQILAQVVQQCIDRGLVQGQTRAIDGTQIPARAAVNSLERIGTVLQMEERESKNEKDSDEDDPHPSPAGRGSELSQRTVFQCHSSLQNRPRCAPVPKRKGKGSPSQLSRPLCRRCPVRGHSRGGSHFGYWGCGNPSRTPFTRPGSTTASPAPEISRR</sequence>
<feature type="compositionally biased region" description="Basic residues" evidence="1">
    <location>
        <begin position="241"/>
        <end position="253"/>
    </location>
</feature>
<dbReference type="PANTHER" id="PTHR35604">
    <property type="entry name" value="TRANSPOSASE INSH FOR INSERTION SEQUENCE ELEMENT IS5A-RELATED"/>
    <property type="match status" value="1"/>
</dbReference>
<evidence type="ECO:0000259" key="2">
    <source>
        <dbReference type="Pfam" id="PF05598"/>
    </source>
</evidence>
<evidence type="ECO:0000313" key="4">
    <source>
        <dbReference type="Proteomes" id="UP000215459"/>
    </source>
</evidence>
<dbReference type="Proteomes" id="UP000215459">
    <property type="component" value="Unassembled WGS sequence"/>
</dbReference>